<evidence type="ECO:0000313" key="3">
    <source>
        <dbReference type="Proteomes" id="UP000002207"/>
    </source>
</evidence>
<keyword evidence="3" id="KW-1185">Reference proteome</keyword>
<evidence type="ECO:0000256" key="1">
    <source>
        <dbReference type="SAM" id="SignalP"/>
    </source>
</evidence>
<dbReference type="RefSeq" id="WP_015897670.1">
    <property type="nucleotide sequence ID" value="NC_012483.1"/>
</dbReference>
<dbReference type="KEGG" id="aca:ACP_2602"/>
<dbReference type="Proteomes" id="UP000002207">
    <property type="component" value="Chromosome"/>
</dbReference>
<evidence type="ECO:0008006" key="4">
    <source>
        <dbReference type="Google" id="ProtNLM"/>
    </source>
</evidence>
<dbReference type="InParanoid" id="C1F2E4"/>
<name>C1F2E4_ACIC5</name>
<dbReference type="eggNOG" id="ENOG5032UDD">
    <property type="taxonomic scope" value="Bacteria"/>
</dbReference>
<sequence length="316" mass="34184">MNWKLCCCLTLVTCYGVYAAGAVHADLINGHEINGQLIAGMQVGPPPGLGGPFEGPERTAVVRNEPYQAEAITEIRQTLADGTHIRQTITATVARDKQGRTVRVERLGWNGAFFVFRAGGNGSTADVHAQPPILTSIFDPVSHEHIVFTSDVKVAHVSPIGVLPGKPIFRNASPGAASRATQQLSVHHIPGAADMGGPSFRLEFAGGCDGCDTETKTLGSRTVDGVKAIGTRRTWTIPVSAIGNDRPIVTTEDTWYSPKLQLVLLSMRRDARFGNTTYMIKGLRLENPKESLFRIPAGYTLQRLDTPPRPFDPTDF</sequence>
<feature type="chain" id="PRO_5002909247" description="Lipoprotein" evidence="1">
    <location>
        <begin position="20"/>
        <end position="316"/>
    </location>
</feature>
<proteinExistence type="predicted"/>
<dbReference type="OrthoDB" id="128756at2"/>
<evidence type="ECO:0000313" key="2">
    <source>
        <dbReference type="EMBL" id="ACO34420.1"/>
    </source>
</evidence>
<dbReference type="AlphaFoldDB" id="C1F2E4"/>
<dbReference type="HOGENOM" id="CLU_986602_0_0_0"/>
<gene>
    <name evidence="2" type="ordered locus">ACP_2602</name>
</gene>
<accession>C1F2E4</accession>
<reference evidence="2 3" key="1">
    <citation type="journal article" date="2009" name="Appl. Environ. Microbiol.">
        <title>Three genomes from the phylum Acidobacteria provide insight into the lifestyles of these microorganisms in soils.</title>
        <authorList>
            <person name="Ward N.L."/>
            <person name="Challacombe J.F."/>
            <person name="Janssen P.H."/>
            <person name="Henrissat B."/>
            <person name="Coutinho P.M."/>
            <person name="Wu M."/>
            <person name="Xie G."/>
            <person name="Haft D.H."/>
            <person name="Sait M."/>
            <person name="Badger J."/>
            <person name="Barabote R.D."/>
            <person name="Bradley B."/>
            <person name="Brettin T.S."/>
            <person name="Brinkac L.M."/>
            <person name="Bruce D."/>
            <person name="Creasy T."/>
            <person name="Daugherty S.C."/>
            <person name="Davidsen T.M."/>
            <person name="DeBoy R.T."/>
            <person name="Detter J.C."/>
            <person name="Dodson R.J."/>
            <person name="Durkin A.S."/>
            <person name="Ganapathy A."/>
            <person name="Gwinn-Giglio M."/>
            <person name="Han C.S."/>
            <person name="Khouri H."/>
            <person name="Kiss H."/>
            <person name="Kothari S.P."/>
            <person name="Madupu R."/>
            <person name="Nelson K.E."/>
            <person name="Nelson W.C."/>
            <person name="Paulsen I."/>
            <person name="Penn K."/>
            <person name="Ren Q."/>
            <person name="Rosovitz M.J."/>
            <person name="Selengut J.D."/>
            <person name="Shrivastava S."/>
            <person name="Sullivan S.A."/>
            <person name="Tapia R."/>
            <person name="Thompson L.S."/>
            <person name="Watkins K.L."/>
            <person name="Yang Q."/>
            <person name="Yu C."/>
            <person name="Zafar N."/>
            <person name="Zhou L."/>
            <person name="Kuske C.R."/>
        </authorList>
    </citation>
    <scope>NUCLEOTIDE SEQUENCE [LARGE SCALE GENOMIC DNA]</scope>
    <source>
        <strain evidence="3">ATCC 51196 / DSM 11244 / BCRC 80197 / JCM 7670 / NBRC 15755 / NCIMB 13165 / 161</strain>
    </source>
</reference>
<protein>
    <recommendedName>
        <fullName evidence="4">Lipoprotein</fullName>
    </recommendedName>
</protein>
<dbReference type="EMBL" id="CP001472">
    <property type="protein sequence ID" value="ACO34420.1"/>
    <property type="molecule type" value="Genomic_DNA"/>
</dbReference>
<organism evidence="2 3">
    <name type="scientific">Acidobacterium capsulatum (strain ATCC 51196 / DSM 11244 / BCRC 80197 / JCM 7670 / NBRC 15755 / NCIMB 13165 / 161)</name>
    <dbReference type="NCBI Taxonomy" id="240015"/>
    <lineage>
        <taxon>Bacteria</taxon>
        <taxon>Pseudomonadati</taxon>
        <taxon>Acidobacteriota</taxon>
        <taxon>Terriglobia</taxon>
        <taxon>Terriglobales</taxon>
        <taxon>Acidobacteriaceae</taxon>
        <taxon>Acidobacterium</taxon>
    </lineage>
</organism>
<feature type="signal peptide" evidence="1">
    <location>
        <begin position="1"/>
        <end position="19"/>
    </location>
</feature>
<keyword evidence="1" id="KW-0732">Signal</keyword>